<evidence type="ECO:0000256" key="1">
    <source>
        <dbReference type="SAM" id="MobiDB-lite"/>
    </source>
</evidence>
<protein>
    <submittedName>
        <fullName evidence="2">Uncharacterized protein</fullName>
    </submittedName>
</protein>
<dbReference type="AlphaFoldDB" id="A0A074YG18"/>
<evidence type="ECO:0000313" key="3">
    <source>
        <dbReference type="Proteomes" id="UP000030706"/>
    </source>
</evidence>
<sequence>MTYDRRHGFRRHRAGVMSVCGTKQQAGTEKKCRIFKAASLKSCTRKVCYIETINANSVRIPRNLSRIAFQRRNRSYSMGTGRSEMCPLAARHTIVISNGDRQRRKQVHAKTVNDCRCSLEAGNFGVPGIRVACSCHLPLGAHEVSEPPRSRSTLQWSPYSQKEYSSRKICSGIRPEVRGRQHTWNPRASLHAKTTPYGP</sequence>
<organism evidence="2 3">
    <name type="scientific">Aureobasidium pullulans EXF-150</name>
    <dbReference type="NCBI Taxonomy" id="1043002"/>
    <lineage>
        <taxon>Eukaryota</taxon>
        <taxon>Fungi</taxon>
        <taxon>Dikarya</taxon>
        <taxon>Ascomycota</taxon>
        <taxon>Pezizomycotina</taxon>
        <taxon>Dothideomycetes</taxon>
        <taxon>Dothideomycetidae</taxon>
        <taxon>Dothideales</taxon>
        <taxon>Saccotheciaceae</taxon>
        <taxon>Aureobasidium</taxon>
    </lineage>
</organism>
<feature type="region of interest" description="Disordered" evidence="1">
    <location>
        <begin position="163"/>
        <end position="199"/>
    </location>
</feature>
<dbReference type="RefSeq" id="XP_029762003.1">
    <property type="nucleotide sequence ID" value="XM_029899220.1"/>
</dbReference>
<reference evidence="2 3" key="1">
    <citation type="journal article" date="2014" name="BMC Genomics">
        <title>Genome sequencing of four Aureobasidium pullulans varieties: biotechnological potential, stress tolerance, and description of new species.</title>
        <authorList>
            <person name="Gostin Ar C."/>
            <person name="Ohm R.A."/>
            <person name="Kogej T."/>
            <person name="Sonjak S."/>
            <person name="Turk M."/>
            <person name="Zajc J."/>
            <person name="Zalar P."/>
            <person name="Grube M."/>
            <person name="Sun H."/>
            <person name="Han J."/>
            <person name="Sharma A."/>
            <person name="Chiniquy J."/>
            <person name="Ngan C.Y."/>
            <person name="Lipzen A."/>
            <person name="Barry K."/>
            <person name="Grigoriev I.V."/>
            <person name="Gunde-Cimerman N."/>
        </authorList>
    </citation>
    <scope>NUCLEOTIDE SEQUENCE [LARGE SCALE GENOMIC DNA]</scope>
    <source>
        <strain evidence="2 3">EXF-150</strain>
    </source>
</reference>
<accession>A0A074YG18</accession>
<dbReference type="Proteomes" id="UP000030706">
    <property type="component" value="Unassembled WGS sequence"/>
</dbReference>
<evidence type="ECO:0000313" key="2">
    <source>
        <dbReference type="EMBL" id="KEQ85816.1"/>
    </source>
</evidence>
<dbReference type="HOGENOM" id="CLU_1371945_0_0_1"/>
<dbReference type="GeneID" id="40741526"/>
<gene>
    <name evidence="2" type="ORF">M438DRAFT_185298</name>
</gene>
<dbReference type="EMBL" id="KL584979">
    <property type="protein sequence ID" value="KEQ85816.1"/>
    <property type="molecule type" value="Genomic_DNA"/>
</dbReference>
<proteinExistence type="predicted"/>
<name>A0A074YG18_AURPU</name>
<keyword evidence="3" id="KW-1185">Reference proteome</keyword>